<accession>A0A382SM42</accession>
<gene>
    <name evidence="1" type="ORF">METZ01_LOCUS363379</name>
</gene>
<protein>
    <submittedName>
        <fullName evidence="1">Uncharacterized protein</fullName>
    </submittedName>
</protein>
<proteinExistence type="predicted"/>
<sequence>METLNLGSLALMTTIGYRTGLFDAMVALDLRRANRSP</sequence>
<organism evidence="1">
    <name type="scientific">marine metagenome</name>
    <dbReference type="NCBI Taxonomy" id="408172"/>
    <lineage>
        <taxon>unclassified sequences</taxon>
        <taxon>metagenomes</taxon>
        <taxon>ecological metagenomes</taxon>
    </lineage>
</organism>
<dbReference type="EMBL" id="UINC01129851">
    <property type="protein sequence ID" value="SVD10525.1"/>
    <property type="molecule type" value="Genomic_DNA"/>
</dbReference>
<feature type="non-terminal residue" evidence="1">
    <location>
        <position position="37"/>
    </location>
</feature>
<dbReference type="AlphaFoldDB" id="A0A382SM42"/>
<reference evidence="1" key="1">
    <citation type="submission" date="2018-05" db="EMBL/GenBank/DDBJ databases">
        <authorList>
            <person name="Lanie J.A."/>
            <person name="Ng W.-L."/>
            <person name="Kazmierczak K.M."/>
            <person name="Andrzejewski T.M."/>
            <person name="Davidsen T.M."/>
            <person name="Wayne K.J."/>
            <person name="Tettelin H."/>
            <person name="Glass J.I."/>
            <person name="Rusch D."/>
            <person name="Podicherti R."/>
            <person name="Tsui H.-C.T."/>
            <person name="Winkler M.E."/>
        </authorList>
    </citation>
    <scope>NUCLEOTIDE SEQUENCE</scope>
</reference>
<evidence type="ECO:0000313" key="1">
    <source>
        <dbReference type="EMBL" id="SVD10525.1"/>
    </source>
</evidence>
<name>A0A382SM42_9ZZZZ</name>